<evidence type="ECO:0000256" key="2">
    <source>
        <dbReference type="SAM" id="Phobius"/>
    </source>
</evidence>
<protein>
    <submittedName>
        <fullName evidence="3">Uncharacterized protein</fullName>
    </submittedName>
</protein>
<feature type="transmembrane region" description="Helical" evidence="2">
    <location>
        <begin position="213"/>
        <end position="236"/>
    </location>
</feature>
<evidence type="ECO:0000313" key="3">
    <source>
        <dbReference type="EMBL" id="KAG5172316.1"/>
    </source>
</evidence>
<keyword evidence="2" id="KW-0812">Transmembrane</keyword>
<evidence type="ECO:0000256" key="1">
    <source>
        <dbReference type="SAM" id="MobiDB-lite"/>
    </source>
</evidence>
<sequence length="357" mass="38767">MSPGKIPVPTTELLGTFLEALGYGVYLVVFPQCLRIMLRRNLSSVITAVFVASIVINFLLITLHIVVDLTRAFTAFTANLSVGGAAEAYYANVNTHLNITKNAAYCSATLLADALLVYRTFIVWGRNYLVVILPVLLFILDFAMSVWFTWSVNEAHPGSSVLVSTVFARSKYFFVATLALNLLCTVLIAYKIWKVQSQVVPYVSGPSRGANALSIILESAAIYSAALICLIGTSIAGSSVMFLWLNSMPPLIFAQGSVFSYIILRSSTDIKRFNTTLSIGTNAMMFATQATDKTGATARTQGYKHQSAYLGPRPGLQSDVEGVHVRLQQMVHRDDTDMDSAKVSDSKIDASISGSEA</sequence>
<reference evidence="3" key="1">
    <citation type="submission" date="2021-02" db="EMBL/GenBank/DDBJ databases">
        <title>Psilocybe cubensis genome.</title>
        <authorList>
            <person name="Mckernan K.J."/>
            <person name="Crawford S."/>
            <person name="Trippe A."/>
            <person name="Kane L.T."/>
            <person name="Mclaughlin S."/>
        </authorList>
    </citation>
    <scope>NUCLEOTIDE SEQUENCE [LARGE SCALE GENOMIC DNA]</scope>
    <source>
        <strain evidence="3">MGC-MH-2018</strain>
    </source>
</reference>
<feature type="transmembrane region" description="Helical" evidence="2">
    <location>
        <begin position="128"/>
        <end position="152"/>
    </location>
</feature>
<dbReference type="AlphaFoldDB" id="A0A8H7Y2G2"/>
<feature type="transmembrane region" description="Helical" evidence="2">
    <location>
        <begin position="242"/>
        <end position="264"/>
    </location>
</feature>
<gene>
    <name evidence="3" type="ORF">JR316_001813</name>
</gene>
<feature type="region of interest" description="Disordered" evidence="1">
    <location>
        <begin position="334"/>
        <end position="357"/>
    </location>
</feature>
<feature type="transmembrane region" description="Helical" evidence="2">
    <location>
        <begin position="172"/>
        <end position="193"/>
    </location>
</feature>
<accession>A0A8H7Y2G2</accession>
<feature type="transmembrane region" description="Helical" evidence="2">
    <location>
        <begin position="45"/>
        <end position="67"/>
    </location>
</feature>
<comment type="caution">
    <text evidence="3">The sequence shown here is derived from an EMBL/GenBank/DDBJ whole genome shotgun (WGS) entry which is preliminary data.</text>
</comment>
<name>A0A8H7Y2G2_PSICU</name>
<organism evidence="3">
    <name type="scientific">Psilocybe cubensis</name>
    <name type="common">Psychedelic mushroom</name>
    <name type="synonym">Stropharia cubensis</name>
    <dbReference type="NCBI Taxonomy" id="181762"/>
    <lineage>
        <taxon>Eukaryota</taxon>
        <taxon>Fungi</taxon>
        <taxon>Dikarya</taxon>
        <taxon>Basidiomycota</taxon>
        <taxon>Agaricomycotina</taxon>
        <taxon>Agaricomycetes</taxon>
        <taxon>Agaricomycetidae</taxon>
        <taxon>Agaricales</taxon>
        <taxon>Agaricineae</taxon>
        <taxon>Strophariaceae</taxon>
        <taxon>Psilocybe</taxon>
    </lineage>
</organism>
<keyword evidence="2" id="KW-1133">Transmembrane helix</keyword>
<proteinExistence type="predicted"/>
<feature type="compositionally biased region" description="Basic and acidic residues" evidence="1">
    <location>
        <begin position="334"/>
        <end position="348"/>
    </location>
</feature>
<dbReference type="EMBL" id="JAFIQS010000002">
    <property type="protein sequence ID" value="KAG5172316.1"/>
    <property type="molecule type" value="Genomic_DNA"/>
</dbReference>
<keyword evidence="2" id="KW-0472">Membrane</keyword>